<accession>A0A229SK27</accession>
<evidence type="ECO:0000313" key="2">
    <source>
        <dbReference type="EMBL" id="OXM59295.1"/>
    </source>
</evidence>
<dbReference type="InterPro" id="IPR036388">
    <property type="entry name" value="WH-like_DNA-bd_sf"/>
</dbReference>
<dbReference type="RefSeq" id="WP_143268900.1">
    <property type="nucleotide sequence ID" value="NZ_NMUL01000087.1"/>
</dbReference>
<evidence type="ECO:0000313" key="3">
    <source>
        <dbReference type="Proteomes" id="UP000215199"/>
    </source>
</evidence>
<organism evidence="2 3">
    <name type="scientific">Amycolatopsis vastitatis</name>
    <dbReference type="NCBI Taxonomy" id="1905142"/>
    <lineage>
        <taxon>Bacteria</taxon>
        <taxon>Bacillati</taxon>
        <taxon>Actinomycetota</taxon>
        <taxon>Actinomycetes</taxon>
        <taxon>Pseudonocardiales</taxon>
        <taxon>Pseudonocardiaceae</taxon>
        <taxon>Amycolatopsis</taxon>
    </lineage>
</organism>
<keyword evidence="3" id="KW-1185">Reference proteome</keyword>
<feature type="non-terminal residue" evidence="2">
    <location>
        <position position="1"/>
    </location>
</feature>
<sequence length="34" mass="3633">SDEAFELLRAVSQTSNTKLREVARALVDGTAARG</sequence>
<evidence type="ECO:0000259" key="1">
    <source>
        <dbReference type="PROSITE" id="PS50921"/>
    </source>
</evidence>
<feature type="domain" description="ANTAR" evidence="1">
    <location>
        <begin position="1"/>
        <end position="27"/>
    </location>
</feature>
<dbReference type="PROSITE" id="PS50921">
    <property type="entry name" value="ANTAR"/>
    <property type="match status" value="1"/>
</dbReference>
<dbReference type="EMBL" id="NMUL01000087">
    <property type="protein sequence ID" value="OXM59295.1"/>
    <property type="molecule type" value="Genomic_DNA"/>
</dbReference>
<dbReference type="GO" id="GO:0003723">
    <property type="term" value="F:RNA binding"/>
    <property type="evidence" value="ECO:0007669"/>
    <property type="project" value="InterPro"/>
</dbReference>
<comment type="caution">
    <text evidence="2">The sequence shown here is derived from an EMBL/GenBank/DDBJ whole genome shotgun (WGS) entry which is preliminary data.</text>
</comment>
<gene>
    <name evidence="2" type="ORF">CF165_48265</name>
</gene>
<dbReference type="AlphaFoldDB" id="A0A229SK27"/>
<dbReference type="Proteomes" id="UP000215199">
    <property type="component" value="Unassembled WGS sequence"/>
</dbReference>
<dbReference type="InterPro" id="IPR005561">
    <property type="entry name" value="ANTAR"/>
</dbReference>
<dbReference type="Pfam" id="PF03861">
    <property type="entry name" value="ANTAR"/>
    <property type="match status" value="1"/>
</dbReference>
<proteinExistence type="predicted"/>
<dbReference type="Gene3D" id="1.10.10.10">
    <property type="entry name" value="Winged helix-like DNA-binding domain superfamily/Winged helix DNA-binding domain"/>
    <property type="match status" value="1"/>
</dbReference>
<dbReference type="OrthoDB" id="3820533at2"/>
<name>A0A229SK27_9PSEU</name>
<reference evidence="3" key="1">
    <citation type="submission" date="2017-07" db="EMBL/GenBank/DDBJ databases">
        <title>Comparative genome mining reveals phylogenetic distribution patterns of secondary metabolites in Amycolatopsis.</title>
        <authorList>
            <person name="Adamek M."/>
            <person name="Alanjary M."/>
            <person name="Sales-Ortells H."/>
            <person name="Goodfellow M."/>
            <person name="Bull A.T."/>
            <person name="Kalinowski J."/>
            <person name="Ziemert N."/>
        </authorList>
    </citation>
    <scope>NUCLEOTIDE SEQUENCE [LARGE SCALE GENOMIC DNA]</scope>
    <source>
        <strain evidence="3">H5</strain>
    </source>
</reference>
<protein>
    <recommendedName>
        <fullName evidence="1">ANTAR domain-containing protein</fullName>
    </recommendedName>
</protein>